<protein>
    <submittedName>
        <fullName evidence="1">Uncharacterized protein</fullName>
    </submittedName>
</protein>
<reference evidence="1 2" key="1">
    <citation type="submission" date="2020-09" db="EMBL/GenBank/DDBJ databases">
        <title>Sphingomonas sp., a new species isolated from pork steak.</title>
        <authorList>
            <person name="Heidler von Heilborn D."/>
        </authorList>
    </citation>
    <scope>NUCLEOTIDE SEQUENCE [LARGE SCALE GENOMIC DNA]</scope>
    <source>
        <strain evidence="2">S8-3T</strain>
    </source>
</reference>
<dbReference type="AlphaFoldDB" id="A0A7H0LHY4"/>
<sequence>MIVVKVELWSAVDGQRRELARMTIDNIGGDVTRGDYRTRTMRGRSEQQLHRAMLTNSLTREGKVLGHQRLKLHVWNLVAKALTGMGYGKEN</sequence>
<dbReference type="Proteomes" id="UP000516148">
    <property type="component" value="Chromosome"/>
</dbReference>
<evidence type="ECO:0000313" key="1">
    <source>
        <dbReference type="EMBL" id="QNQ09287.1"/>
    </source>
</evidence>
<evidence type="ECO:0000313" key="2">
    <source>
        <dbReference type="Proteomes" id="UP000516148"/>
    </source>
</evidence>
<proteinExistence type="predicted"/>
<organism evidence="1 2">
    <name type="scientific">Sphingomonas alpina</name>
    <dbReference type="NCBI Taxonomy" id="653931"/>
    <lineage>
        <taxon>Bacteria</taxon>
        <taxon>Pseudomonadati</taxon>
        <taxon>Pseudomonadota</taxon>
        <taxon>Alphaproteobacteria</taxon>
        <taxon>Sphingomonadales</taxon>
        <taxon>Sphingomonadaceae</taxon>
        <taxon>Sphingomonas</taxon>
    </lineage>
</organism>
<dbReference type="EMBL" id="CP061038">
    <property type="protein sequence ID" value="QNQ09287.1"/>
    <property type="molecule type" value="Genomic_DNA"/>
</dbReference>
<dbReference type="RefSeq" id="WP_187761604.1">
    <property type="nucleotide sequence ID" value="NZ_CP061038.1"/>
</dbReference>
<keyword evidence="2" id="KW-1185">Reference proteome</keyword>
<accession>A0A7H0LHY4</accession>
<gene>
    <name evidence="1" type="ORF">H3Z74_21875</name>
</gene>
<dbReference type="KEGG" id="spap:H3Z74_21875"/>
<name>A0A7H0LHY4_9SPHN</name>